<evidence type="ECO:0000313" key="1">
    <source>
        <dbReference type="EMBL" id="KAL3648716.1"/>
    </source>
</evidence>
<name>A0ABD3E6L5_9LAMI</name>
<accession>A0ABD3E6L5</accession>
<dbReference type="AlphaFoldDB" id="A0ABD3E6L5"/>
<organism evidence="1 2">
    <name type="scientific">Castilleja foliolosa</name>
    <dbReference type="NCBI Taxonomy" id="1961234"/>
    <lineage>
        <taxon>Eukaryota</taxon>
        <taxon>Viridiplantae</taxon>
        <taxon>Streptophyta</taxon>
        <taxon>Embryophyta</taxon>
        <taxon>Tracheophyta</taxon>
        <taxon>Spermatophyta</taxon>
        <taxon>Magnoliopsida</taxon>
        <taxon>eudicotyledons</taxon>
        <taxon>Gunneridae</taxon>
        <taxon>Pentapetalae</taxon>
        <taxon>asterids</taxon>
        <taxon>lamiids</taxon>
        <taxon>Lamiales</taxon>
        <taxon>Orobanchaceae</taxon>
        <taxon>Pedicularideae</taxon>
        <taxon>Castillejinae</taxon>
        <taxon>Castilleja</taxon>
    </lineage>
</organism>
<comment type="caution">
    <text evidence="1">The sequence shown here is derived from an EMBL/GenBank/DDBJ whole genome shotgun (WGS) entry which is preliminary data.</text>
</comment>
<dbReference type="EMBL" id="JAVIJP010000007">
    <property type="protein sequence ID" value="KAL3648716.1"/>
    <property type="molecule type" value="Genomic_DNA"/>
</dbReference>
<gene>
    <name evidence="1" type="ORF">CASFOL_005119</name>
</gene>
<sequence length="94" mass="10851">MFSLLQQIRCLDYERLWCSRVLEQINPFWVLFWDCCQPLCFIGVREEELVVLVEGPRMVVYNMKEGAFKDMVVDRVPGKFVDGGTFVGSLVSPA</sequence>
<reference evidence="2" key="1">
    <citation type="journal article" date="2024" name="IScience">
        <title>Strigolactones Initiate the Formation of Haustorium-like Structures in Castilleja.</title>
        <authorList>
            <person name="Buerger M."/>
            <person name="Peterson D."/>
            <person name="Chory J."/>
        </authorList>
    </citation>
    <scope>NUCLEOTIDE SEQUENCE [LARGE SCALE GENOMIC DNA]</scope>
</reference>
<evidence type="ECO:0008006" key="3">
    <source>
        <dbReference type="Google" id="ProtNLM"/>
    </source>
</evidence>
<evidence type="ECO:0000313" key="2">
    <source>
        <dbReference type="Proteomes" id="UP001632038"/>
    </source>
</evidence>
<proteinExistence type="predicted"/>
<keyword evidence="2" id="KW-1185">Reference proteome</keyword>
<protein>
    <recommendedName>
        <fullName evidence="3">Vps16 N-terminal domain-containing protein</fullName>
    </recommendedName>
</protein>
<dbReference type="Proteomes" id="UP001632038">
    <property type="component" value="Unassembled WGS sequence"/>
</dbReference>